<feature type="binding site" evidence="9">
    <location>
        <position position="123"/>
    </location>
    <ligand>
        <name>ATP</name>
        <dbReference type="ChEBI" id="CHEBI:30616"/>
    </ligand>
</feature>
<keyword evidence="15" id="KW-1185">Reference proteome</keyword>
<dbReference type="SMART" id="SM00220">
    <property type="entry name" value="S_TKc"/>
    <property type="match status" value="1"/>
</dbReference>
<proteinExistence type="inferred from homology"/>
<dbReference type="PROSITE" id="PS00108">
    <property type="entry name" value="PROTEIN_KINASE_ST"/>
    <property type="match status" value="1"/>
</dbReference>
<keyword evidence="12" id="KW-0472">Membrane</keyword>
<dbReference type="VEuPathDB" id="TriTrypDB:LMJSD75_340005300"/>
<comment type="catalytic activity">
    <reaction evidence="7">
        <text>L-threonyl-[protein] + ATP = O-phospho-L-threonyl-[protein] + ADP + H(+)</text>
        <dbReference type="Rhea" id="RHEA:46608"/>
        <dbReference type="Rhea" id="RHEA-COMP:11060"/>
        <dbReference type="Rhea" id="RHEA-COMP:11605"/>
        <dbReference type="ChEBI" id="CHEBI:15378"/>
        <dbReference type="ChEBI" id="CHEBI:30013"/>
        <dbReference type="ChEBI" id="CHEBI:30616"/>
        <dbReference type="ChEBI" id="CHEBI:61977"/>
        <dbReference type="ChEBI" id="CHEBI:456216"/>
        <dbReference type="EC" id="2.7.11.1"/>
    </reaction>
</comment>
<dbReference type="InterPro" id="IPR000719">
    <property type="entry name" value="Prot_kinase_dom"/>
</dbReference>
<dbReference type="STRING" id="5664.Q4Q3K6"/>
<dbReference type="EMBL" id="FR796430">
    <property type="protein sequence ID" value="CAJ07699.1"/>
    <property type="molecule type" value="Genomic_DNA"/>
</dbReference>
<evidence type="ECO:0000256" key="9">
    <source>
        <dbReference type="PROSITE-ProRule" id="PRU10141"/>
    </source>
</evidence>
<dbReference type="Proteomes" id="UP000000542">
    <property type="component" value="Chromosome 34"/>
</dbReference>
<evidence type="ECO:0000256" key="6">
    <source>
        <dbReference type="ARBA" id="ARBA00022840"/>
    </source>
</evidence>
<comment type="catalytic activity">
    <reaction evidence="8">
        <text>L-seryl-[protein] + ATP = O-phospho-L-seryl-[protein] + ADP + H(+)</text>
        <dbReference type="Rhea" id="RHEA:17989"/>
        <dbReference type="Rhea" id="RHEA-COMP:9863"/>
        <dbReference type="Rhea" id="RHEA-COMP:11604"/>
        <dbReference type="ChEBI" id="CHEBI:15378"/>
        <dbReference type="ChEBI" id="CHEBI:29999"/>
        <dbReference type="ChEBI" id="CHEBI:30616"/>
        <dbReference type="ChEBI" id="CHEBI:83421"/>
        <dbReference type="ChEBI" id="CHEBI:456216"/>
        <dbReference type="EC" id="2.7.11.1"/>
    </reaction>
</comment>
<reference evidence="14 15" key="2">
    <citation type="journal article" date="2011" name="Genome Res.">
        <title>Chromosome and gene copy number variation allow major structural change between species and strains of Leishmania.</title>
        <authorList>
            <person name="Rogers M.B."/>
            <person name="Hilley J.D."/>
            <person name="Dickens N.J."/>
            <person name="Wilkes J."/>
            <person name="Bates P.A."/>
            <person name="Depledge D.P."/>
            <person name="Harris D."/>
            <person name="Her Y."/>
            <person name="Herzyk P."/>
            <person name="Imamura H."/>
            <person name="Otto T.D."/>
            <person name="Sanders M."/>
            <person name="Seeger K."/>
            <person name="Dujardin J.C."/>
            <person name="Berriman M."/>
            <person name="Smith D.F."/>
            <person name="Hertz-Fowler C."/>
            <person name="Mottram J.C."/>
        </authorList>
    </citation>
    <scope>NUCLEOTIDE SEQUENCE [LARGE SCALE GENOMIC DNA]</scope>
    <source>
        <strain evidence="15">MHOM/IL/81/Friedlin</strain>
    </source>
</reference>
<keyword evidence="12" id="KW-0812">Transmembrane</keyword>
<evidence type="ECO:0000259" key="13">
    <source>
        <dbReference type="PROSITE" id="PS50011"/>
    </source>
</evidence>
<dbReference type="SUPFAM" id="SSF56112">
    <property type="entry name" value="Protein kinase-like (PK-like)"/>
    <property type="match status" value="1"/>
</dbReference>
<dbReference type="KEGG" id="lma:LMJF_34_0030"/>
<dbReference type="InterPro" id="IPR011009">
    <property type="entry name" value="Kinase-like_dom_sf"/>
</dbReference>
<accession>Q4Q3K6</accession>
<feature type="domain" description="Protein kinase" evidence="13">
    <location>
        <begin position="94"/>
        <end position="379"/>
    </location>
</feature>
<dbReference type="PROSITE" id="PS00107">
    <property type="entry name" value="PROTEIN_KINASE_ATP"/>
    <property type="match status" value="1"/>
</dbReference>
<dbReference type="EC" id="2.7.11.1" evidence="1"/>
<keyword evidence="6 9" id="KW-0067">ATP-binding</keyword>
<evidence type="ECO:0000256" key="7">
    <source>
        <dbReference type="ARBA" id="ARBA00047899"/>
    </source>
</evidence>
<organism evidence="14 15">
    <name type="scientific">Leishmania major</name>
    <dbReference type="NCBI Taxonomy" id="5664"/>
    <lineage>
        <taxon>Eukaryota</taxon>
        <taxon>Discoba</taxon>
        <taxon>Euglenozoa</taxon>
        <taxon>Kinetoplastea</taxon>
        <taxon>Metakinetoplastina</taxon>
        <taxon>Trypanosomatida</taxon>
        <taxon>Trypanosomatidae</taxon>
        <taxon>Leishmaniinae</taxon>
        <taxon>Leishmania</taxon>
    </lineage>
</organism>
<dbReference type="CDD" id="cd13985">
    <property type="entry name" value="STKc_GAK_like"/>
    <property type="match status" value="1"/>
</dbReference>
<gene>
    <name evidence="14" type="ORF">LMJF_34_0030</name>
</gene>
<evidence type="ECO:0000313" key="14">
    <source>
        <dbReference type="EMBL" id="CAJ07699.1"/>
    </source>
</evidence>
<evidence type="ECO:0000256" key="8">
    <source>
        <dbReference type="ARBA" id="ARBA00048679"/>
    </source>
</evidence>
<dbReference type="InParanoid" id="Q4Q3K6"/>
<dbReference type="GeneID" id="5654755"/>
<keyword evidence="3 14" id="KW-0808">Transferase</keyword>
<keyword evidence="2 10" id="KW-0723">Serine/threonine-protein kinase</keyword>
<dbReference type="GO" id="GO:0004674">
    <property type="term" value="F:protein serine/threonine kinase activity"/>
    <property type="evidence" value="ECO:0007669"/>
    <property type="project" value="UniProtKB-KW"/>
</dbReference>
<dbReference type="GO" id="GO:0005524">
    <property type="term" value="F:ATP binding"/>
    <property type="evidence" value="ECO:0007669"/>
    <property type="project" value="UniProtKB-UniRule"/>
</dbReference>
<dbReference type="InterPro" id="IPR017441">
    <property type="entry name" value="Protein_kinase_ATP_BS"/>
</dbReference>
<dbReference type="FunFam" id="1.10.510.10:FF:001636">
    <property type="entry name" value="Protein kinase, putative"/>
    <property type="match status" value="1"/>
</dbReference>
<evidence type="ECO:0000256" key="1">
    <source>
        <dbReference type="ARBA" id="ARBA00012513"/>
    </source>
</evidence>
<evidence type="ECO:0000313" key="15">
    <source>
        <dbReference type="Proteomes" id="UP000000542"/>
    </source>
</evidence>
<reference evidence="14 15" key="1">
    <citation type="journal article" date="2005" name="Science">
        <title>The genome of the kinetoplastid parasite, Leishmania major.</title>
        <authorList>
            <person name="Ivens A.C."/>
            <person name="Peacock C.S."/>
            <person name="Worthey E.A."/>
            <person name="Murphy L."/>
            <person name="Aggarwal G."/>
            <person name="Berriman M."/>
            <person name="Sisk E."/>
            <person name="Rajandream M.A."/>
            <person name="Adlem E."/>
            <person name="Aert R."/>
            <person name="Anupama A."/>
            <person name="Apostolou Z."/>
            <person name="Attipoe P."/>
            <person name="Bason N."/>
            <person name="Bauser C."/>
            <person name="Beck A."/>
            <person name="Beverley S.M."/>
            <person name="Bianchettin G."/>
            <person name="Borzym K."/>
            <person name="Bothe G."/>
            <person name="Bruschi C.V."/>
            <person name="Collins M."/>
            <person name="Cadag E."/>
            <person name="Ciarloni L."/>
            <person name="Clayton C."/>
            <person name="Coulson R.M."/>
            <person name="Cronin A."/>
            <person name="Cruz A.K."/>
            <person name="Davies R.M."/>
            <person name="De Gaudenzi J."/>
            <person name="Dobson D.E."/>
            <person name="Duesterhoeft A."/>
            <person name="Fazelina G."/>
            <person name="Fosker N."/>
            <person name="Frasch A.C."/>
            <person name="Fraser A."/>
            <person name="Fuchs M."/>
            <person name="Gabel C."/>
            <person name="Goble A."/>
            <person name="Goffeau A."/>
            <person name="Harris D."/>
            <person name="Hertz-Fowler C."/>
            <person name="Hilbert H."/>
            <person name="Horn D."/>
            <person name="Huang Y."/>
            <person name="Klages S."/>
            <person name="Knights A."/>
            <person name="Kube M."/>
            <person name="Larke N."/>
            <person name="Litvin L."/>
            <person name="Lord A."/>
            <person name="Louie T."/>
            <person name="Marra M."/>
            <person name="Masuy D."/>
            <person name="Matthews K."/>
            <person name="Michaeli S."/>
            <person name="Mottram J.C."/>
            <person name="Muller-Auer S."/>
            <person name="Munden H."/>
            <person name="Nelson S."/>
            <person name="Norbertczak H."/>
            <person name="Oliver K."/>
            <person name="O'neil S."/>
            <person name="Pentony M."/>
            <person name="Pohl T.M."/>
            <person name="Price C."/>
            <person name="Purnelle B."/>
            <person name="Quail M.A."/>
            <person name="Rabbinowitsch E."/>
            <person name="Reinhardt R."/>
            <person name="Rieger M."/>
            <person name="Rinta J."/>
            <person name="Robben J."/>
            <person name="Robertson L."/>
            <person name="Ruiz J.C."/>
            <person name="Rutter S."/>
            <person name="Saunders D."/>
            <person name="Schafer M."/>
            <person name="Schein J."/>
            <person name="Schwartz D.C."/>
            <person name="Seeger K."/>
            <person name="Seyler A."/>
            <person name="Sharp S."/>
            <person name="Shin H."/>
            <person name="Sivam D."/>
            <person name="Squares R."/>
            <person name="Squares S."/>
            <person name="Tosato V."/>
            <person name="Vogt C."/>
            <person name="Volckaert G."/>
            <person name="Wambutt R."/>
            <person name="Warren T."/>
            <person name="Wedler H."/>
            <person name="Woodward J."/>
            <person name="Zhou S."/>
            <person name="Zimmermann W."/>
            <person name="Smith D.F."/>
            <person name="Blackwell J.M."/>
            <person name="Stuart K.D."/>
            <person name="Barrell B."/>
            <person name="Myler P.J."/>
        </authorList>
    </citation>
    <scope>NUCLEOTIDE SEQUENCE [LARGE SCALE GENOMIC DNA]</scope>
    <source>
        <strain evidence="15">MHOM/IL/81/Friedlin</strain>
    </source>
</reference>
<dbReference type="VEuPathDB" id="TriTrypDB:LMJLV39_340005300"/>
<protein>
    <recommendedName>
        <fullName evidence="1">non-specific serine/threonine protein kinase</fullName>
        <ecNumber evidence="1">2.7.11.1</ecNumber>
    </recommendedName>
</protein>
<dbReference type="VEuPathDB" id="TriTrypDB:LmjF.34.0030"/>
<name>Q4Q3K6_LEIMA</name>
<dbReference type="PROSITE" id="PS50011">
    <property type="entry name" value="PROTEIN_KINASE_DOM"/>
    <property type="match status" value="1"/>
</dbReference>
<feature type="transmembrane region" description="Helical" evidence="12">
    <location>
        <begin position="12"/>
        <end position="36"/>
    </location>
</feature>
<comment type="similarity">
    <text evidence="10">Belongs to the protein kinase superfamily.</text>
</comment>
<keyword evidence="5" id="KW-0418">Kinase</keyword>
<dbReference type="AlphaFoldDB" id="Q4Q3K6"/>
<evidence type="ECO:0000256" key="4">
    <source>
        <dbReference type="ARBA" id="ARBA00022741"/>
    </source>
</evidence>
<keyword evidence="4 9" id="KW-0547">Nucleotide-binding</keyword>
<dbReference type="Gene3D" id="1.10.510.10">
    <property type="entry name" value="Transferase(Phosphotransferase) domain 1"/>
    <property type="match status" value="1"/>
</dbReference>
<dbReference type="OMA" id="PLPEMWV"/>
<evidence type="ECO:0000256" key="12">
    <source>
        <dbReference type="SAM" id="Phobius"/>
    </source>
</evidence>
<evidence type="ECO:0000256" key="10">
    <source>
        <dbReference type="RuleBase" id="RU000304"/>
    </source>
</evidence>
<dbReference type="PANTHER" id="PTHR22967">
    <property type="entry name" value="SERINE/THREONINE PROTEIN KINASE"/>
    <property type="match status" value="1"/>
</dbReference>
<dbReference type="eggNOG" id="KOG1989">
    <property type="taxonomic scope" value="Eukaryota"/>
</dbReference>
<dbReference type="PANTHER" id="PTHR22967:SF57">
    <property type="entry name" value="AUXILIN, ISOFORM A-RELATED"/>
    <property type="match status" value="1"/>
</dbReference>
<dbReference type="FunCoup" id="Q4Q3K6">
    <property type="interactions" value="220"/>
</dbReference>
<keyword evidence="12" id="KW-1133">Transmembrane helix</keyword>
<dbReference type="Pfam" id="PF00069">
    <property type="entry name" value="Pkinase"/>
    <property type="match status" value="1"/>
</dbReference>
<feature type="region of interest" description="Disordered" evidence="11">
    <location>
        <begin position="375"/>
        <end position="395"/>
    </location>
</feature>
<dbReference type="RefSeq" id="XP_001686092.1">
    <property type="nucleotide sequence ID" value="XM_001686040.1"/>
</dbReference>
<dbReference type="VEuPathDB" id="TriTrypDB:LMJFC_340005500"/>
<dbReference type="InterPro" id="IPR008271">
    <property type="entry name" value="Ser/Thr_kinase_AS"/>
</dbReference>
<dbReference type="HOGENOM" id="CLU_000288_109_3_1"/>
<sequence length="395" mass="44612">MCHHCFELFLLFHAILCTDVSPLFAFLVVLVLKYVFRGAFSHFLLESAERVSFAKMGNHFSLCPEPFHGLISSYGRGSISSTHPSGVAVKGEEYSAVKLVGEGGYSFVYEGYSNATGQRVALKRYVFSEMQQQQGAVEEVSIHRDVCPNDYIVTYLDSEVVYRPGVPLPEMWVVMEFCEGPSLQEYINNRLRSPQPFSVREVFEIVDNIVHAIGHLHSQSPPVSHWDIKPDNFLFTDTGRLKLCDFGSATRQFYAPTSAEEVSAAESELGSRMTLLYRPPESLDLWSKDRVDTKADIWALGVIIYVMVFREMPFDANPMEVMAAVPKRYKGKTQEGCPKEFRALMDIVRTKMLTKKPADRADIFALSEELEGVTHLPPLSRPRPGFQSAQRPRFA</sequence>
<evidence type="ECO:0000256" key="3">
    <source>
        <dbReference type="ARBA" id="ARBA00022679"/>
    </source>
</evidence>
<evidence type="ECO:0000256" key="5">
    <source>
        <dbReference type="ARBA" id="ARBA00022777"/>
    </source>
</evidence>
<evidence type="ECO:0000256" key="2">
    <source>
        <dbReference type="ARBA" id="ARBA00022527"/>
    </source>
</evidence>
<evidence type="ECO:0000256" key="11">
    <source>
        <dbReference type="SAM" id="MobiDB-lite"/>
    </source>
</evidence>